<proteinExistence type="predicted"/>
<sequence length="102" mass="12020">MDTLVIPVFIQFSNQFMLTVNALIDSGTLVCFFDYILAYQYNLLTSKKRTPLMVEVIDSQEILSEAVIYETGLLMMRYQDHYEEIKFNLIQMLHHHVILRLS</sequence>
<gene>
    <name evidence="1" type="ORF">SPELUC_LOCUS1109</name>
</gene>
<name>A0ACA9K7J5_9GLOM</name>
<organism evidence="1 2">
    <name type="scientific">Cetraspora pellucida</name>
    <dbReference type="NCBI Taxonomy" id="1433469"/>
    <lineage>
        <taxon>Eukaryota</taxon>
        <taxon>Fungi</taxon>
        <taxon>Fungi incertae sedis</taxon>
        <taxon>Mucoromycota</taxon>
        <taxon>Glomeromycotina</taxon>
        <taxon>Glomeromycetes</taxon>
        <taxon>Diversisporales</taxon>
        <taxon>Gigasporaceae</taxon>
        <taxon>Cetraspora</taxon>
    </lineage>
</organism>
<evidence type="ECO:0000313" key="2">
    <source>
        <dbReference type="Proteomes" id="UP000789366"/>
    </source>
</evidence>
<keyword evidence="2" id="KW-1185">Reference proteome</keyword>
<dbReference type="Proteomes" id="UP000789366">
    <property type="component" value="Unassembled WGS sequence"/>
</dbReference>
<accession>A0ACA9K7J5</accession>
<evidence type="ECO:0000313" key="1">
    <source>
        <dbReference type="EMBL" id="CAG8457530.1"/>
    </source>
</evidence>
<comment type="caution">
    <text evidence="1">The sequence shown here is derived from an EMBL/GenBank/DDBJ whole genome shotgun (WGS) entry which is preliminary data.</text>
</comment>
<reference evidence="1" key="1">
    <citation type="submission" date="2021-06" db="EMBL/GenBank/DDBJ databases">
        <authorList>
            <person name="Kallberg Y."/>
            <person name="Tangrot J."/>
            <person name="Rosling A."/>
        </authorList>
    </citation>
    <scope>NUCLEOTIDE SEQUENCE</scope>
    <source>
        <strain evidence="1">28 12/20/2015</strain>
    </source>
</reference>
<dbReference type="EMBL" id="CAJVPW010000525">
    <property type="protein sequence ID" value="CAG8457530.1"/>
    <property type="molecule type" value="Genomic_DNA"/>
</dbReference>
<protein>
    <submittedName>
        <fullName evidence="1">7641_t:CDS:1</fullName>
    </submittedName>
</protein>